<keyword evidence="2" id="KW-0285">Flavoprotein</keyword>
<feature type="domain" description="FAD/NAD(P)-binding" evidence="5">
    <location>
        <begin position="1"/>
        <end position="164"/>
    </location>
</feature>
<evidence type="ECO:0000256" key="4">
    <source>
        <dbReference type="ARBA" id="ARBA00023002"/>
    </source>
</evidence>
<sequence>MKVAIIGGGPSGLFLAKYLSKHANSITIYEKSGTFGGMYNYSYNPKLNIFKNILNTKNIDFKPNFEITESNFKTIEPYYDKFVLAIGGVPNFNENSSYINALDIIKNKVSINSLGKKVCIIGMGNVALDVCRKIITKVNEIDIISRGGLYISKFGNNVMREILNLANFKGHNISLPSNLKENRRYNLLNNNNIKIDKTKNNINLFFDTSIKKVTKINGKYVVEFNNGCEHKYDSIITSFGFKANQLKINTDKPVYKIGWCDIPFGNISDAVQSAKKMVYKILT</sequence>
<dbReference type="OMA" id="CIIGMGN"/>
<dbReference type="PRINTS" id="PR00419">
    <property type="entry name" value="ADXRDTASE"/>
</dbReference>
<evidence type="ECO:0000313" key="7">
    <source>
        <dbReference type="Proteomes" id="UP000034350"/>
    </source>
</evidence>
<comment type="cofactor">
    <cofactor evidence="1">
        <name>FMN</name>
        <dbReference type="ChEBI" id="CHEBI:58210"/>
    </cofactor>
</comment>
<dbReference type="AlphaFoldDB" id="A0A0F9YQ26"/>
<reference evidence="6 7" key="1">
    <citation type="journal article" date="2015" name="Environ. Microbiol.">
        <title>Genome analyses suggest the presence of polyploidy and recent human-driven expansions in eight global populations of the honeybee pathogen Nosema ceranae.</title>
        <authorList>
            <person name="Pelin A."/>
            <person name="Selman M."/>
            <person name="Aris-Brosou S."/>
            <person name="Farinelli L."/>
            <person name="Corradi N."/>
        </authorList>
    </citation>
    <scope>NUCLEOTIDE SEQUENCE [LARGE SCALE GENOMIC DNA]</scope>
    <source>
        <strain evidence="6 7">PA08 1199</strain>
    </source>
</reference>
<dbReference type="PANTHER" id="PTHR42917">
    <property type="entry name" value="2,4-DIENOYL-COA REDUCTASE"/>
    <property type="match status" value="1"/>
</dbReference>
<protein>
    <submittedName>
        <fullName evidence="6">Nadph adrenodoxin oxidoreductase</fullName>
    </submittedName>
</protein>
<evidence type="ECO:0000256" key="1">
    <source>
        <dbReference type="ARBA" id="ARBA00001917"/>
    </source>
</evidence>
<dbReference type="RefSeq" id="XP_024330504.1">
    <property type="nucleotide sequence ID" value="XM_024475733.1"/>
</dbReference>
<dbReference type="Gene3D" id="3.50.50.60">
    <property type="entry name" value="FAD/NAD(P)-binding domain"/>
    <property type="match status" value="2"/>
</dbReference>
<proteinExistence type="predicted"/>
<accession>A0A0F9YQ26</accession>
<keyword evidence="3" id="KW-0288">FMN</keyword>
<dbReference type="GO" id="GO:0016491">
    <property type="term" value="F:oxidoreductase activity"/>
    <property type="evidence" value="ECO:0007669"/>
    <property type="project" value="UniProtKB-KW"/>
</dbReference>
<dbReference type="VEuPathDB" id="MicrosporidiaDB:NCER_101292"/>
<dbReference type="SUPFAM" id="SSF51905">
    <property type="entry name" value="FAD/NAD(P)-binding domain"/>
    <property type="match status" value="1"/>
</dbReference>
<dbReference type="Pfam" id="PF07992">
    <property type="entry name" value="Pyr_redox_2"/>
    <property type="match status" value="1"/>
</dbReference>
<dbReference type="VEuPathDB" id="MicrosporidiaDB:G9O61_00g011130"/>
<dbReference type="InterPro" id="IPR036188">
    <property type="entry name" value="FAD/NAD-bd_sf"/>
</dbReference>
<evidence type="ECO:0000259" key="5">
    <source>
        <dbReference type="Pfam" id="PF07992"/>
    </source>
</evidence>
<keyword evidence="7" id="KW-1185">Reference proteome</keyword>
<gene>
    <name evidence="6" type="ORF">AAJ76_4700032557</name>
</gene>
<evidence type="ECO:0000256" key="3">
    <source>
        <dbReference type="ARBA" id="ARBA00022643"/>
    </source>
</evidence>
<dbReference type="VEuPathDB" id="MicrosporidiaDB:AAJ76_4700032557"/>
<keyword evidence="4" id="KW-0560">Oxidoreductase</keyword>
<dbReference type="EMBL" id="JPQZ01000047">
    <property type="protein sequence ID" value="KKO74762.1"/>
    <property type="molecule type" value="Genomic_DNA"/>
</dbReference>
<dbReference type="GeneID" id="36320680"/>
<comment type="caution">
    <text evidence="6">The sequence shown here is derived from an EMBL/GenBank/DDBJ whole genome shotgun (WGS) entry which is preliminary data.</text>
</comment>
<dbReference type="PANTHER" id="PTHR42917:SF2">
    <property type="entry name" value="2,4-DIENOYL-COA REDUCTASE [(2E)-ENOYL-COA-PRODUCING]"/>
    <property type="match status" value="1"/>
</dbReference>
<evidence type="ECO:0000313" key="6">
    <source>
        <dbReference type="EMBL" id="KKO74762.1"/>
    </source>
</evidence>
<evidence type="ECO:0000256" key="2">
    <source>
        <dbReference type="ARBA" id="ARBA00022630"/>
    </source>
</evidence>
<name>A0A0F9YQ26_9MICR</name>
<organism evidence="6 7">
    <name type="scientific">Vairimorpha ceranae</name>
    <dbReference type="NCBI Taxonomy" id="40302"/>
    <lineage>
        <taxon>Eukaryota</taxon>
        <taxon>Fungi</taxon>
        <taxon>Fungi incertae sedis</taxon>
        <taxon>Microsporidia</taxon>
        <taxon>Nosematidae</taxon>
        <taxon>Vairimorpha</taxon>
    </lineage>
</organism>
<dbReference type="OrthoDB" id="333024at2759"/>
<dbReference type="InterPro" id="IPR023753">
    <property type="entry name" value="FAD/NAD-binding_dom"/>
</dbReference>
<dbReference type="InterPro" id="IPR051793">
    <property type="entry name" value="NADH:flavin_oxidoreductase"/>
</dbReference>
<dbReference type="Proteomes" id="UP000034350">
    <property type="component" value="Unassembled WGS sequence"/>
</dbReference>